<feature type="transmembrane region" description="Helical" evidence="1">
    <location>
        <begin position="255"/>
        <end position="274"/>
    </location>
</feature>
<evidence type="ECO:0000259" key="2">
    <source>
        <dbReference type="PROSITE" id="PS50177"/>
    </source>
</evidence>
<dbReference type="InterPro" id="IPR032710">
    <property type="entry name" value="NTF2-like_dom_sf"/>
</dbReference>
<evidence type="ECO:0000313" key="4">
    <source>
        <dbReference type="Proteomes" id="UP001281761"/>
    </source>
</evidence>
<feature type="transmembrane region" description="Helical" evidence="1">
    <location>
        <begin position="522"/>
        <end position="542"/>
    </location>
</feature>
<sequence>MSKKIADKFVSEFFNCLKTQSDKLRTFYDQHAEKFVVSSTSETRYAGQADIHQFKFLSAYASSGNITIHASGDVRTPDTTLTSFSQTFYLHRISPEKKQYCIQNESLHFFPPQFIPPKLEILSPPTTATITQPSPSPYLTLPSHKNHPQLKNDPEPHLSTNIVSHVHQIQTLYQHQSPNSPLSTLQYDSDKLDHHQTIYTTHHIKLSPSQPRQNEQACLPLPSTLPKRFGYESSRRSHVGMIKMDKVLKVLNSPLLLAGARAFSALINGLYFPIVYDAKNKTANEWIAFFLFAVPLVVQFVFANSLILHAVSAAWALISVVIVCVAIYRHRPSFNRSAFPAQMEAAIPQVNSLIRTIVSWPSLLSILTYNYLGFTEGIFSISYNGVKMKHYSIALYTGILGFSTSSRYLSGNVSQEWSWNHVWNQYFALIISGALRVVLSIFLGLSTPDSLHNPLHNLFFTILFVRLVSSLFLYFRKHHTLLPLFLSLLLLILRSAVVSLSFAGKSEIIALFAGLPPPFNNIPAACYNIIGYVFLFLFYSSLSDIKVALTRLFSSPFKIISEKAKVKAGVLFSTFFYLLLGLVVLYLPTVIALIMLLLKVPGALDVFRADEKTVNFGFVMNSISFVSLAVFGLQLFVTISSSLLNSPPYPYLTQLPISKGRTAAFTAGYVLTAGLVFLRRFFIIIPPFAQFLIPLGVLFLACSNLLSIPFEKGLKEIKNQTDSVGKDLNKQMNKLSSKLK</sequence>
<feature type="transmembrane region" description="Helical" evidence="1">
    <location>
        <begin position="313"/>
        <end position="331"/>
    </location>
</feature>
<comment type="caution">
    <text evidence="3">The sequence shown here is derived from an EMBL/GenBank/DDBJ whole genome shotgun (WGS) entry which is preliminary data.</text>
</comment>
<keyword evidence="1" id="KW-1133">Transmembrane helix</keyword>
<evidence type="ECO:0000313" key="3">
    <source>
        <dbReference type="EMBL" id="KAK2955336.1"/>
    </source>
</evidence>
<feature type="transmembrane region" description="Helical" evidence="1">
    <location>
        <begin position="422"/>
        <end position="443"/>
    </location>
</feature>
<dbReference type="PROSITE" id="PS50177">
    <property type="entry name" value="NTF2_DOMAIN"/>
    <property type="match status" value="1"/>
</dbReference>
<reference evidence="3 4" key="1">
    <citation type="journal article" date="2022" name="bioRxiv">
        <title>Genomics of Preaxostyla Flagellates Illuminates Evolutionary Transitions and the Path Towards Mitochondrial Loss.</title>
        <authorList>
            <person name="Novak L.V.F."/>
            <person name="Treitli S.C."/>
            <person name="Pyrih J."/>
            <person name="Halakuc P."/>
            <person name="Pipaliya S.V."/>
            <person name="Vacek V."/>
            <person name="Brzon O."/>
            <person name="Soukal P."/>
            <person name="Eme L."/>
            <person name="Dacks J.B."/>
            <person name="Karnkowska A."/>
            <person name="Elias M."/>
            <person name="Hampl V."/>
        </authorList>
    </citation>
    <scope>NUCLEOTIDE SEQUENCE [LARGE SCALE GENOMIC DNA]</scope>
    <source>
        <strain evidence="3">NAU3</strain>
        <tissue evidence="3">Gut</tissue>
    </source>
</reference>
<accession>A0ABQ9XV32</accession>
<keyword evidence="4" id="KW-1185">Reference proteome</keyword>
<feature type="transmembrane region" description="Helical" evidence="1">
    <location>
        <begin position="691"/>
        <end position="710"/>
    </location>
</feature>
<protein>
    <recommendedName>
        <fullName evidence="2">NTF2 domain-containing protein</fullName>
    </recommendedName>
</protein>
<feature type="domain" description="NTF2" evidence="2">
    <location>
        <begin position="5"/>
        <end position="109"/>
    </location>
</feature>
<dbReference type="Pfam" id="PF02136">
    <property type="entry name" value="NTF2"/>
    <property type="match status" value="1"/>
</dbReference>
<organism evidence="3 4">
    <name type="scientific">Blattamonas nauphoetae</name>
    <dbReference type="NCBI Taxonomy" id="2049346"/>
    <lineage>
        <taxon>Eukaryota</taxon>
        <taxon>Metamonada</taxon>
        <taxon>Preaxostyla</taxon>
        <taxon>Oxymonadida</taxon>
        <taxon>Blattamonas</taxon>
    </lineage>
</organism>
<feature type="transmembrane region" description="Helical" evidence="1">
    <location>
        <begin position="286"/>
        <end position="307"/>
    </location>
</feature>
<name>A0ABQ9XV32_9EUKA</name>
<dbReference type="Proteomes" id="UP001281761">
    <property type="component" value="Unassembled WGS sequence"/>
</dbReference>
<feature type="transmembrane region" description="Helical" evidence="1">
    <location>
        <begin position="575"/>
        <end position="598"/>
    </location>
</feature>
<feature type="transmembrane region" description="Helical" evidence="1">
    <location>
        <begin position="618"/>
        <end position="644"/>
    </location>
</feature>
<dbReference type="Gene3D" id="3.10.450.50">
    <property type="match status" value="1"/>
</dbReference>
<gene>
    <name evidence="3" type="ORF">BLNAU_9727</name>
</gene>
<keyword evidence="1" id="KW-0812">Transmembrane</keyword>
<dbReference type="InterPro" id="IPR018222">
    <property type="entry name" value="Nuclear_transport_factor_2_euk"/>
</dbReference>
<proteinExistence type="predicted"/>
<dbReference type="SUPFAM" id="SSF54427">
    <property type="entry name" value="NTF2-like"/>
    <property type="match status" value="1"/>
</dbReference>
<feature type="transmembrane region" description="Helical" evidence="1">
    <location>
        <begin position="482"/>
        <end position="502"/>
    </location>
</feature>
<keyword evidence="1" id="KW-0472">Membrane</keyword>
<dbReference type="EMBL" id="JARBJD010000068">
    <property type="protein sequence ID" value="KAK2955336.1"/>
    <property type="molecule type" value="Genomic_DNA"/>
</dbReference>
<feature type="transmembrane region" description="Helical" evidence="1">
    <location>
        <begin position="455"/>
        <end position="475"/>
    </location>
</feature>
<evidence type="ECO:0000256" key="1">
    <source>
        <dbReference type="SAM" id="Phobius"/>
    </source>
</evidence>
<feature type="transmembrane region" description="Helical" evidence="1">
    <location>
        <begin position="664"/>
        <end position="685"/>
    </location>
</feature>
<dbReference type="InterPro" id="IPR002075">
    <property type="entry name" value="NTF2_dom"/>
</dbReference>